<proteinExistence type="predicted"/>
<evidence type="ECO:0000313" key="2">
    <source>
        <dbReference type="EMBL" id="MBD3868886.1"/>
    </source>
</evidence>
<dbReference type="Pfam" id="PF19451">
    <property type="entry name" value="DUF5989"/>
    <property type="match status" value="1"/>
</dbReference>
<dbReference type="InterPro" id="IPR046031">
    <property type="entry name" value="DUF5989"/>
</dbReference>
<dbReference type="EMBL" id="JACXWD010000047">
    <property type="protein sequence ID" value="MBD3868886.1"/>
    <property type="molecule type" value="Genomic_DNA"/>
</dbReference>
<keyword evidence="1" id="KW-0472">Membrane</keyword>
<evidence type="ECO:0000256" key="1">
    <source>
        <dbReference type="SAM" id="Phobius"/>
    </source>
</evidence>
<name>A0A8J6XY32_9BACT</name>
<sequence>MTDNPEKRGPDQADEFARQADDKSVGIVREFWDFLKHNKKWWLIPVIVVLLLVTVLVVLSGTAAAPFIYTLF</sequence>
<reference evidence="2 3" key="1">
    <citation type="submission" date="2020-08" db="EMBL/GenBank/DDBJ databases">
        <title>Acidobacteriota in marine sediments use diverse sulfur dissimilation pathways.</title>
        <authorList>
            <person name="Wasmund K."/>
        </authorList>
    </citation>
    <scope>NUCLEOTIDE SEQUENCE [LARGE SCALE GENOMIC DNA]</scope>
    <source>
        <strain evidence="2">MAG AM4</strain>
    </source>
</reference>
<protein>
    <submittedName>
        <fullName evidence="2">Uncharacterized protein</fullName>
    </submittedName>
</protein>
<accession>A0A8J6XY32</accession>
<dbReference type="Proteomes" id="UP000648239">
    <property type="component" value="Unassembled WGS sequence"/>
</dbReference>
<keyword evidence="1" id="KW-1133">Transmembrane helix</keyword>
<feature type="transmembrane region" description="Helical" evidence="1">
    <location>
        <begin position="41"/>
        <end position="69"/>
    </location>
</feature>
<evidence type="ECO:0000313" key="3">
    <source>
        <dbReference type="Proteomes" id="UP000648239"/>
    </source>
</evidence>
<organism evidence="2 3">
    <name type="scientific">Candidatus Polarisedimenticola svalbardensis</name>
    <dbReference type="NCBI Taxonomy" id="2886004"/>
    <lineage>
        <taxon>Bacteria</taxon>
        <taxon>Pseudomonadati</taxon>
        <taxon>Acidobacteriota</taxon>
        <taxon>Candidatus Polarisedimenticolia</taxon>
        <taxon>Candidatus Polarisedimenticolales</taxon>
        <taxon>Candidatus Polarisedimenticolaceae</taxon>
        <taxon>Candidatus Polarisedimenticola</taxon>
    </lineage>
</organism>
<dbReference type="AlphaFoldDB" id="A0A8J6XY32"/>
<gene>
    <name evidence="2" type="ORF">IFK94_12230</name>
</gene>
<comment type="caution">
    <text evidence="2">The sequence shown here is derived from an EMBL/GenBank/DDBJ whole genome shotgun (WGS) entry which is preliminary data.</text>
</comment>
<keyword evidence="1" id="KW-0812">Transmembrane</keyword>